<proteinExistence type="predicted"/>
<dbReference type="KEGG" id="nvr:FEJ81_06510"/>
<sequence length="134" mass="14327">MPSDDACRHRSPNDCAPDDETTVIATPEAVLAGHPVGPYANGAVFISCGEALHETDIVFAYAYRCAETTDWIVSRLYCHGCVPERVRSPTLGVTEVLVGGRLGTITLSTARSHRLCLTELAVRAFSPPTEGCPP</sequence>
<gene>
    <name evidence="2" type="ORF">FEJ81_06510</name>
</gene>
<evidence type="ECO:0000313" key="3">
    <source>
        <dbReference type="Proteomes" id="UP000302218"/>
    </source>
</evidence>
<organism evidence="2 3">
    <name type="scientific">Natrinema versiforme</name>
    <dbReference type="NCBI Taxonomy" id="88724"/>
    <lineage>
        <taxon>Archaea</taxon>
        <taxon>Methanobacteriati</taxon>
        <taxon>Methanobacteriota</taxon>
        <taxon>Stenosarchaea group</taxon>
        <taxon>Halobacteria</taxon>
        <taxon>Halobacteriales</taxon>
        <taxon>Natrialbaceae</taxon>
        <taxon>Natrinema</taxon>
    </lineage>
</organism>
<name>A0A4P8WG29_9EURY</name>
<reference evidence="3" key="1">
    <citation type="submission" date="2019-05" db="EMBL/GenBank/DDBJ databases">
        <title>Genome sequence and methylation pattern of the halophilic Archaeon Natrinema versiforme BOL5-4.</title>
        <authorList>
            <person name="DasSarma P."/>
            <person name="Anton B.P."/>
            <person name="DasSarma S.L."/>
            <person name="Martinez F.L."/>
            <person name="Guzman D."/>
            <person name="Roberts R.J."/>
            <person name="DasSarma S."/>
        </authorList>
    </citation>
    <scope>NUCLEOTIDE SEQUENCE [LARGE SCALE GENOMIC DNA]</scope>
    <source>
        <strain evidence="3">BOL5-4</strain>
    </source>
</reference>
<dbReference type="Pfam" id="PF26417">
    <property type="entry name" value="DUF8112"/>
    <property type="match status" value="1"/>
</dbReference>
<evidence type="ECO:0000259" key="1">
    <source>
        <dbReference type="Pfam" id="PF26417"/>
    </source>
</evidence>
<feature type="domain" description="DUF8112" evidence="1">
    <location>
        <begin position="23"/>
        <end position="128"/>
    </location>
</feature>
<dbReference type="InterPro" id="IPR058425">
    <property type="entry name" value="DUF8112"/>
</dbReference>
<accession>A0A4P8WG29</accession>
<evidence type="ECO:0000313" key="2">
    <source>
        <dbReference type="EMBL" id="QCS42025.1"/>
    </source>
</evidence>
<dbReference type="AlphaFoldDB" id="A0A4P8WG29"/>
<protein>
    <recommendedName>
        <fullName evidence="1">DUF8112 domain-containing protein</fullName>
    </recommendedName>
</protein>
<dbReference type="Proteomes" id="UP000302218">
    <property type="component" value="Chromosome"/>
</dbReference>
<dbReference type="EMBL" id="CP040330">
    <property type="protein sequence ID" value="QCS42025.1"/>
    <property type="molecule type" value="Genomic_DNA"/>
</dbReference>